<reference evidence="4 5" key="1">
    <citation type="submission" date="2024-03" db="EMBL/GenBank/DDBJ databases">
        <title>Adaptation during the transition from Ophiocordyceps entomopathogen to insect associate is accompanied by gene loss and intensified selection.</title>
        <authorList>
            <person name="Ward C.M."/>
            <person name="Onetto C.A."/>
            <person name="Borneman A.R."/>
        </authorList>
    </citation>
    <scope>NUCLEOTIDE SEQUENCE [LARGE SCALE GENOMIC DNA]</scope>
    <source>
        <strain evidence="4">AWRI1</strain>
        <tissue evidence="4">Single Adult Female</tissue>
    </source>
</reference>
<dbReference type="InterPro" id="IPR013087">
    <property type="entry name" value="Znf_C2H2_type"/>
</dbReference>
<dbReference type="AlphaFoldDB" id="A0AAN9Y8F2"/>
<name>A0AAN9Y8F2_9HEMI</name>
<protein>
    <recommendedName>
        <fullName evidence="6">C2H2-type domain-containing protein</fullName>
    </recommendedName>
</protein>
<dbReference type="InterPro" id="IPR052797">
    <property type="entry name" value="RegFact_GeneExpr_CellDeath"/>
</dbReference>
<dbReference type="PROSITE" id="PS50157">
    <property type="entry name" value="ZINC_FINGER_C2H2_2"/>
    <property type="match status" value="1"/>
</dbReference>
<dbReference type="PANTHER" id="PTHR33936">
    <property type="entry name" value="PROTEIN CBG17840"/>
    <property type="match status" value="1"/>
</dbReference>
<evidence type="ECO:0000259" key="3">
    <source>
        <dbReference type="PROSITE" id="PS50966"/>
    </source>
</evidence>
<dbReference type="InterPro" id="IPR007527">
    <property type="entry name" value="Znf_SWIM"/>
</dbReference>
<gene>
    <name evidence="4" type="ORF">V9T40_004236</name>
</gene>
<keyword evidence="1" id="KW-0863">Zinc-finger</keyword>
<keyword evidence="1" id="KW-0479">Metal-binding</keyword>
<feature type="domain" description="C2H2-type" evidence="2">
    <location>
        <begin position="2"/>
        <end position="30"/>
    </location>
</feature>
<evidence type="ECO:0000259" key="2">
    <source>
        <dbReference type="PROSITE" id="PS50157"/>
    </source>
</evidence>
<organism evidence="4 5">
    <name type="scientific">Parthenolecanium corni</name>
    <dbReference type="NCBI Taxonomy" id="536013"/>
    <lineage>
        <taxon>Eukaryota</taxon>
        <taxon>Metazoa</taxon>
        <taxon>Ecdysozoa</taxon>
        <taxon>Arthropoda</taxon>
        <taxon>Hexapoda</taxon>
        <taxon>Insecta</taxon>
        <taxon>Pterygota</taxon>
        <taxon>Neoptera</taxon>
        <taxon>Paraneoptera</taxon>
        <taxon>Hemiptera</taxon>
        <taxon>Sternorrhyncha</taxon>
        <taxon>Coccoidea</taxon>
        <taxon>Coccidae</taxon>
        <taxon>Parthenolecanium</taxon>
    </lineage>
</organism>
<evidence type="ECO:0000313" key="5">
    <source>
        <dbReference type="Proteomes" id="UP001367676"/>
    </source>
</evidence>
<dbReference type="PROSITE" id="PS00028">
    <property type="entry name" value="ZINC_FINGER_C2H2_1"/>
    <property type="match status" value="1"/>
</dbReference>
<evidence type="ECO:0000256" key="1">
    <source>
        <dbReference type="PROSITE-ProRule" id="PRU00042"/>
    </source>
</evidence>
<proteinExistence type="predicted"/>
<sequence>MFACEICDRQFLYKNSVNRHFRREHINKESRRRLKCTECDHECRFYQDLRTHIYVEHGIVCKVERRVFADIEEFKNWKHKFEETSHFMYVKHSSSKISVSSNERKTYFVCHRTGTFQSGSCGKRKLKQQGSNKINASCPSTMEVVESLNDGSVKLVLWKTHAGHSADISRTFLSSSERNWLAARISEGASYQKIMNEIQKMGSKGGRMCFIKSQDIRNMRKNLINSRNRVILSDIKSWVKAAEGLTNLSHSPVLYFKDKNCSDPNKIIPDKDTMLVVMTDYQEQVLRNSSCEFVCIDATHCLENYEYQYITIFVADDNSWVPVAFCITSIVNLWSIRFFFQTIKQKIGRIDCSIFLSDPSPPFYDAWCNVMSKPQQNFIHIWYLEKTWKENVLKMKCADSMKNMIFTTLKILVNETNEKSFEKKLFNFLGSFLCDSRWSEFTSYFQNEFAVKARCWARCYWSSADLSFDSQKELEKLHRKLYEEYHNGVNAQRMKDCLNSLLLISHSCETISRIISNACFTECKNVSQYIQNGHKRGIRIRRSAVSETSSTSYKVSADKTKNEVHQVHWLDLSKCECSSRCLSCHICAHEFSCTCVDYAANFNICEHIHACAILRNKIVIDLSSETDEPLDSFVEEVICEEEIICNVDVLDDETSFEDTVSEEEDEPIFMHSGGFLMESECSSDNEDSPEAVKSAGGTIETTNETEVNVEECPTLYYEPFAFVGTNTIDDFSQTELKFAQDGLQIVAFKEEDEYESALVNDDDTSSLGDTSSVYEDVIPSKGAIIALGFGGDSSDNYIFRRFDENTIIRHKVDTLFSLGEFDDLIDANIALPMNAQIEGIECEDFQRCYGNFNPIDEDSVVLTL</sequence>
<evidence type="ECO:0000313" key="4">
    <source>
        <dbReference type="EMBL" id="KAK7603963.1"/>
    </source>
</evidence>
<keyword evidence="5" id="KW-1185">Reference proteome</keyword>
<dbReference type="EMBL" id="JBBCAQ010000004">
    <property type="protein sequence ID" value="KAK7603963.1"/>
    <property type="molecule type" value="Genomic_DNA"/>
</dbReference>
<evidence type="ECO:0008006" key="6">
    <source>
        <dbReference type="Google" id="ProtNLM"/>
    </source>
</evidence>
<dbReference type="PANTHER" id="PTHR33936:SF24">
    <property type="entry name" value="C2H2-TYPE DOMAIN-CONTAINING PROTEIN"/>
    <property type="match status" value="1"/>
</dbReference>
<dbReference type="SMART" id="SM00355">
    <property type="entry name" value="ZnF_C2H2"/>
    <property type="match status" value="2"/>
</dbReference>
<dbReference type="PROSITE" id="PS50966">
    <property type="entry name" value="ZF_SWIM"/>
    <property type="match status" value="1"/>
</dbReference>
<keyword evidence="1" id="KW-0862">Zinc</keyword>
<dbReference type="Proteomes" id="UP001367676">
    <property type="component" value="Unassembled WGS sequence"/>
</dbReference>
<accession>A0AAN9Y8F2</accession>
<dbReference type="Gene3D" id="3.30.160.60">
    <property type="entry name" value="Classic Zinc Finger"/>
    <property type="match status" value="1"/>
</dbReference>
<dbReference type="GO" id="GO:0008270">
    <property type="term" value="F:zinc ion binding"/>
    <property type="evidence" value="ECO:0007669"/>
    <property type="project" value="UniProtKB-KW"/>
</dbReference>
<comment type="caution">
    <text evidence="4">The sequence shown here is derived from an EMBL/GenBank/DDBJ whole genome shotgun (WGS) entry which is preliminary data.</text>
</comment>
<feature type="domain" description="SWIM-type" evidence="3">
    <location>
        <begin position="553"/>
        <end position="616"/>
    </location>
</feature>